<name>A0A210PDC1_MIZYE</name>
<sequence>MMRGTFDPGHYRGRQSGRGIAGMYSKKPYMIPVNPHVAPENENKIVIGKQVTPTAAVEERAKAEMKEAVKEDTPHVPVGKKYKMQQNCFFTQF</sequence>
<comment type="caution">
    <text evidence="1">The sequence shown here is derived from an EMBL/GenBank/DDBJ whole genome shotgun (WGS) entry which is preliminary data.</text>
</comment>
<evidence type="ECO:0000313" key="2">
    <source>
        <dbReference type="Proteomes" id="UP000242188"/>
    </source>
</evidence>
<organism evidence="1 2">
    <name type="scientific">Mizuhopecten yessoensis</name>
    <name type="common">Japanese scallop</name>
    <name type="synonym">Patinopecten yessoensis</name>
    <dbReference type="NCBI Taxonomy" id="6573"/>
    <lineage>
        <taxon>Eukaryota</taxon>
        <taxon>Metazoa</taxon>
        <taxon>Spiralia</taxon>
        <taxon>Lophotrochozoa</taxon>
        <taxon>Mollusca</taxon>
        <taxon>Bivalvia</taxon>
        <taxon>Autobranchia</taxon>
        <taxon>Pteriomorphia</taxon>
        <taxon>Pectinida</taxon>
        <taxon>Pectinoidea</taxon>
        <taxon>Pectinidae</taxon>
        <taxon>Mizuhopecten</taxon>
    </lineage>
</organism>
<proteinExistence type="predicted"/>
<dbReference type="AlphaFoldDB" id="A0A210PDC1"/>
<dbReference type="EMBL" id="NEDP02082637">
    <property type="protein sequence ID" value="OWF34473.1"/>
    <property type="molecule type" value="Genomic_DNA"/>
</dbReference>
<accession>A0A210PDC1</accession>
<dbReference type="Proteomes" id="UP000242188">
    <property type="component" value="Unassembled WGS sequence"/>
</dbReference>
<keyword evidence="2" id="KW-1185">Reference proteome</keyword>
<reference evidence="1 2" key="1">
    <citation type="journal article" date="2017" name="Nat. Ecol. Evol.">
        <title>Scallop genome provides insights into evolution of bilaterian karyotype and development.</title>
        <authorList>
            <person name="Wang S."/>
            <person name="Zhang J."/>
            <person name="Jiao W."/>
            <person name="Li J."/>
            <person name="Xun X."/>
            <person name="Sun Y."/>
            <person name="Guo X."/>
            <person name="Huan P."/>
            <person name="Dong B."/>
            <person name="Zhang L."/>
            <person name="Hu X."/>
            <person name="Sun X."/>
            <person name="Wang J."/>
            <person name="Zhao C."/>
            <person name="Wang Y."/>
            <person name="Wang D."/>
            <person name="Huang X."/>
            <person name="Wang R."/>
            <person name="Lv J."/>
            <person name="Li Y."/>
            <person name="Zhang Z."/>
            <person name="Liu B."/>
            <person name="Lu W."/>
            <person name="Hui Y."/>
            <person name="Liang J."/>
            <person name="Zhou Z."/>
            <person name="Hou R."/>
            <person name="Li X."/>
            <person name="Liu Y."/>
            <person name="Li H."/>
            <person name="Ning X."/>
            <person name="Lin Y."/>
            <person name="Zhao L."/>
            <person name="Xing Q."/>
            <person name="Dou J."/>
            <person name="Li Y."/>
            <person name="Mao J."/>
            <person name="Guo H."/>
            <person name="Dou H."/>
            <person name="Li T."/>
            <person name="Mu C."/>
            <person name="Jiang W."/>
            <person name="Fu Q."/>
            <person name="Fu X."/>
            <person name="Miao Y."/>
            <person name="Liu J."/>
            <person name="Yu Q."/>
            <person name="Li R."/>
            <person name="Liao H."/>
            <person name="Li X."/>
            <person name="Kong Y."/>
            <person name="Jiang Z."/>
            <person name="Chourrout D."/>
            <person name="Li R."/>
            <person name="Bao Z."/>
        </authorList>
    </citation>
    <scope>NUCLEOTIDE SEQUENCE [LARGE SCALE GENOMIC DNA]</scope>
    <source>
        <strain evidence="1 2">PY_sf001</strain>
    </source>
</reference>
<protein>
    <submittedName>
        <fullName evidence="1">Uncharacterized protein</fullName>
    </submittedName>
</protein>
<evidence type="ECO:0000313" key="1">
    <source>
        <dbReference type="EMBL" id="OWF34473.1"/>
    </source>
</evidence>
<gene>
    <name evidence="1" type="ORF">KP79_PYT03496</name>
</gene>